<dbReference type="InterPro" id="IPR000644">
    <property type="entry name" value="CBS_dom"/>
</dbReference>
<organism evidence="11 12">
    <name type="scientific">Thalassoglobus polymorphus</name>
    <dbReference type="NCBI Taxonomy" id="2527994"/>
    <lineage>
        <taxon>Bacteria</taxon>
        <taxon>Pseudomonadati</taxon>
        <taxon>Planctomycetota</taxon>
        <taxon>Planctomycetia</taxon>
        <taxon>Planctomycetales</taxon>
        <taxon>Planctomycetaceae</taxon>
        <taxon>Thalassoglobus</taxon>
    </lineage>
</organism>
<dbReference type="GO" id="GO:0015095">
    <property type="term" value="F:magnesium ion transmembrane transporter activity"/>
    <property type="evidence" value="ECO:0007669"/>
    <property type="project" value="UniProtKB-UniRule"/>
</dbReference>
<dbReference type="PANTHER" id="PTHR43773">
    <property type="entry name" value="MAGNESIUM TRANSPORTER MGTE"/>
    <property type="match status" value="1"/>
</dbReference>
<dbReference type="Gene3D" id="1.10.357.20">
    <property type="entry name" value="SLC41 divalent cation transporters, integral membrane domain"/>
    <property type="match status" value="1"/>
</dbReference>
<dbReference type="RefSeq" id="WP_231739648.1">
    <property type="nucleotide sequence ID" value="NZ_CP036267.1"/>
</dbReference>
<dbReference type="InterPro" id="IPR036739">
    <property type="entry name" value="SLC41_membr_dom_sf"/>
</dbReference>
<reference evidence="11 12" key="1">
    <citation type="submission" date="2019-02" db="EMBL/GenBank/DDBJ databases">
        <title>Deep-cultivation of Planctomycetes and their phenomic and genomic characterization uncovers novel biology.</title>
        <authorList>
            <person name="Wiegand S."/>
            <person name="Jogler M."/>
            <person name="Boedeker C."/>
            <person name="Pinto D."/>
            <person name="Vollmers J."/>
            <person name="Rivas-Marin E."/>
            <person name="Kohn T."/>
            <person name="Peeters S.H."/>
            <person name="Heuer A."/>
            <person name="Rast P."/>
            <person name="Oberbeckmann S."/>
            <person name="Bunk B."/>
            <person name="Jeske O."/>
            <person name="Meyerdierks A."/>
            <person name="Storesund J.E."/>
            <person name="Kallscheuer N."/>
            <person name="Luecker S."/>
            <person name="Lage O.M."/>
            <person name="Pohl T."/>
            <person name="Merkel B.J."/>
            <person name="Hornburger P."/>
            <person name="Mueller R.-W."/>
            <person name="Bruemmer F."/>
            <person name="Labrenz M."/>
            <person name="Spormann A.M."/>
            <person name="Op den Camp H."/>
            <person name="Overmann J."/>
            <person name="Amann R."/>
            <person name="Jetten M.S.M."/>
            <person name="Mascher T."/>
            <person name="Medema M.H."/>
            <person name="Devos D.P."/>
            <person name="Kaster A.-K."/>
            <person name="Ovreas L."/>
            <person name="Rohde M."/>
            <person name="Galperin M.Y."/>
            <person name="Jogler C."/>
        </authorList>
    </citation>
    <scope>NUCLEOTIDE SEQUENCE [LARGE SCALE GENOMIC DNA]</scope>
    <source>
        <strain evidence="11 12">Mal48</strain>
    </source>
</reference>
<feature type="transmembrane region" description="Helical" evidence="9">
    <location>
        <begin position="350"/>
        <end position="372"/>
    </location>
</feature>
<evidence type="ECO:0000259" key="10">
    <source>
        <dbReference type="PROSITE" id="PS51371"/>
    </source>
</evidence>
<dbReference type="InterPro" id="IPR006668">
    <property type="entry name" value="Mg_transptr_MgtE_intracell_dom"/>
</dbReference>
<dbReference type="Gene3D" id="1.25.60.10">
    <property type="entry name" value="MgtE N-terminal domain-like"/>
    <property type="match status" value="1"/>
</dbReference>
<evidence type="ECO:0000256" key="7">
    <source>
        <dbReference type="ARBA" id="ARBA00023136"/>
    </source>
</evidence>
<keyword evidence="3 9" id="KW-0813">Transport</keyword>
<feature type="transmembrane region" description="Helical" evidence="9">
    <location>
        <begin position="378"/>
        <end position="402"/>
    </location>
</feature>
<comment type="subunit">
    <text evidence="9">Homodimer.</text>
</comment>
<dbReference type="SUPFAM" id="SSF161093">
    <property type="entry name" value="MgtE membrane domain-like"/>
    <property type="match status" value="1"/>
</dbReference>
<dbReference type="Pfam" id="PF00571">
    <property type="entry name" value="CBS"/>
    <property type="match status" value="2"/>
</dbReference>
<feature type="transmembrane region" description="Helical" evidence="9">
    <location>
        <begin position="305"/>
        <end position="330"/>
    </location>
</feature>
<evidence type="ECO:0000256" key="3">
    <source>
        <dbReference type="ARBA" id="ARBA00022448"/>
    </source>
</evidence>
<dbReference type="EMBL" id="CP036267">
    <property type="protein sequence ID" value="QDT34411.1"/>
    <property type="molecule type" value="Genomic_DNA"/>
</dbReference>
<feature type="transmembrane region" description="Helical" evidence="9">
    <location>
        <begin position="414"/>
        <end position="440"/>
    </location>
</feature>
<keyword evidence="9" id="KW-1003">Cell membrane</keyword>
<dbReference type="InterPro" id="IPR038076">
    <property type="entry name" value="MgtE_N_sf"/>
</dbReference>
<keyword evidence="12" id="KW-1185">Reference proteome</keyword>
<comment type="subcellular location">
    <subcellularLocation>
        <location evidence="9">Cell membrane</location>
        <topology evidence="9">Multi-pass membrane protein</topology>
    </subcellularLocation>
    <subcellularLocation>
        <location evidence="1">Membrane</location>
        <topology evidence="1">Multi-pass membrane protein</topology>
    </subcellularLocation>
</comment>
<dbReference type="InterPro" id="IPR046342">
    <property type="entry name" value="CBS_dom_sf"/>
</dbReference>
<dbReference type="PROSITE" id="PS51371">
    <property type="entry name" value="CBS"/>
    <property type="match status" value="2"/>
</dbReference>
<accession>A0A517QS15</accession>
<comment type="function">
    <text evidence="9">Acts as a magnesium transporter.</text>
</comment>
<dbReference type="SUPFAM" id="SSF54631">
    <property type="entry name" value="CBS-domain pair"/>
    <property type="match status" value="1"/>
</dbReference>
<keyword evidence="6 9" id="KW-1133">Transmembrane helix</keyword>
<feature type="domain" description="CBS" evidence="10">
    <location>
        <begin position="194"/>
        <end position="250"/>
    </location>
</feature>
<feature type="domain" description="CBS" evidence="10">
    <location>
        <begin position="130"/>
        <end position="193"/>
    </location>
</feature>
<dbReference type="InterPro" id="IPR006667">
    <property type="entry name" value="SLC41_membr_dom"/>
</dbReference>
<dbReference type="SUPFAM" id="SSF158791">
    <property type="entry name" value="MgtE N-terminal domain-like"/>
    <property type="match status" value="1"/>
</dbReference>
<keyword evidence="5 9" id="KW-0460">Magnesium</keyword>
<dbReference type="CDD" id="cd04606">
    <property type="entry name" value="CBS_pair_Mg_transporter"/>
    <property type="match status" value="1"/>
</dbReference>
<evidence type="ECO:0000256" key="1">
    <source>
        <dbReference type="ARBA" id="ARBA00004141"/>
    </source>
</evidence>
<dbReference type="SMART" id="SM00924">
    <property type="entry name" value="MgtE_N"/>
    <property type="match status" value="1"/>
</dbReference>
<keyword evidence="9" id="KW-0479">Metal-binding</keyword>
<dbReference type="Pfam" id="PF03448">
    <property type="entry name" value="MgtE_N"/>
    <property type="match status" value="1"/>
</dbReference>
<evidence type="ECO:0000256" key="8">
    <source>
        <dbReference type="PROSITE-ProRule" id="PRU00703"/>
    </source>
</evidence>
<comment type="similarity">
    <text evidence="2 9">Belongs to the SLC41A transporter family.</text>
</comment>
<feature type="transmembrane region" description="Helical" evidence="9">
    <location>
        <begin position="279"/>
        <end position="299"/>
    </location>
</feature>
<keyword evidence="8" id="KW-0129">CBS domain</keyword>
<dbReference type="PANTHER" id="PTHR43773:SF1">
    <property type="entry name" value="MAGNESIUM TRANSPORTER MGTE"/>
    <property type="match status" value="1"/>
</dbReference>
<dbReference type="KEGG" id="tpol:Mal48_36710"/>
<dbReference type="InterPro" id="IPR006669">
    <property type="entry name" value="MgtE_transporter"/>
</dbReference>
<keyword evidence="4 9" id="KW-0812">Transmembrane</keyword>
<dbReference type="GO" id="GO:0005886">
    <property type="term" value="C:plasma membrane"/>
    <property type="evidence" value="ECO:0007669"/>
    <property type="project" value="UniProtKB-SubCell"/>
</dbReference>
<dbReference type="GO" id="GO:0046872">
    <property type="term" value="F:metal ion binding"/>
    <property type="evidence" value="ECO:0007669"/>
    <property type="project" value="UniProtKB-KW"/>
</dbReference>
<evidence type="ECO:0000313" key="11">
    <source>
        <dbReference type="EMBL" id="QDT34411.1"/>
    </source>
</evidence>
<evidence type="ECO:0000256" key="9">
    <source>
        <dbReference type="RuleBase" id="RU362011"/>
    </source>
</evidence>
<sequence>MPDLLQMIQEKDEQGLREFCEALFPGVVAEMLDELGATEAWEVLKHAPAEVQAEIFPFFSIHFQVQLVDLIGTQALSQIIEDMSPDDRVDLLERLDPEHVESVLRLVAQAERSDIRKLLSYPEDSAGSIMTTEYASLPVEITVKEALDRLRVQAPSRETIYYVYVTDEGRHLQGFLSLRKLILEKPNTKLGDIMQRDVISVRVDEDQEVVAQEIARYDFIAIPVVDNQNRLVGIVTHDDAADVMEEEATEDAHMLGAVQPLEDGYVATPFFELARKRGVWLIILLGAASLTARVLQLVGPTESGSWMVLFLPMVLASGGNAGSQSATLVIRALALDETKGRVPWIAWREIRIGALLGSVLAALSFFLAQLMVGNQASVVVMLTVFCVVSVGTITGAMLPLGLKRLGLDPAFMSTPLIAALSDMFGVVIYYTTASFAVHLIF</sequence>
<keyword evidence="7 9" id="KW-0472">Membrane</keyword>
<protein>
    <recommendedName>
        <fullName evidence="9">Magnesium transporter MgtE</fullName>
    </recommendedName>
</protein>
<gene>
    <name evidence="11" type="ORF">Mal48_36710</name>
</gene>
<evidence type="ECO:0000256" key="4">
    <source>
        <dbReference type="ARBA" id="ARBA00022692"/>
    </source>
</evidence>
<proteinExistence type="inferred from homology"/>
<dbReference type="Pfam" id="PF01769">
    <property type="entry name" value="MgtE"/>
    <property type="match status" value="1"/>
</dbReference>
<evidence type="ECO:0000256" key="2">
    <source>
        <dbReference type="ARBA" id="ARBA00009749"/>
    </source>
</evidence>
<dbReference type="SMART" id="SM00116">
    <property type="entry name" value="CBS"/>
    <property type="match status" value="2"/>
</dbReference>
<dbReference type="Proteomes" id="UP000315724">
    <property type="component" value="Chromosome"/>
</dbReference>
<evidence type="ECO:0000256" key="5">
    <source>
        <dbReference type="ARBA" id="ARBA00022842"/>
    </source>
</evidence>
<dbReference type="NCBIfam" id="TIGR00400">
    <property type="entry name" value="mgtE"/>
    <property type="match status" value="1"/>
</dbReference>
<dbReference type="Gene3D" id="3.10.580.10">
    <property type="entry name" value="CBS-domain"/>
    <property type="match status" value="1"/>
</dbReference>
<dbReference type="AlphaFoldDB" id="A0A517QS15"/>
<evidence type="ECO:0000256" key="6">
    <source>
        <dbReference type="ARBA" id="ARBA00022989"/>
    </source>
</evidence>
<evidence type="ECO:0000313" key="12">
    <source>
        <dbReference type="Proteomes" id="UP000315724"/>
    </source>
</evidence>
<name>A0A517QS15_9PLAN</name>